<sequence length="232" mass="25567">MDFIKMNKLLVPVFCIVSLSGCAVTEYNYVPESQKISEPRIGQVNHITVGQPLVREGNISEIDGIKILNPVQIDLAYKIIPGVFKKVGSSDKGDFYMPDQIVDSGSVVVEVLGQPWNSLLIKKDSTPNEICIVTDVNVAVCSDKAQIEQVKLNNTDGNSFEEALIFNGINGHVVDVSYQKIGSNIENQGFGDTIQYNLKNSDIISYRNVKLKVIDSSENSLTYTVISNFSEN</sequence>
<gene>
    <name evidence="1" type="ORF">CHI95_03280</name>
</gene>
<proteinExistence type="predicted"/>
<reference evidence="1 2" key="1">
    <citation type="submission" date="2017-07" db="EMBL/GenBank/DDBJ databases">
        <title>blaIMP-27 on transferable plasmids in Proteus mirabilis and Providencia rettgeri.</title>
        <authorList>
            <person name="Potter R."/>
        </authorList>
    </citation>
    <scope>NUCLEOTIDE SEQUENCE [LARGE SCALE GENOMIC DNA]</scope>
    <source>
        <strain evidence="1 2">PR1</strain>
    </source>
</reference>
<accession>A0A264VXY9</accession>
<name>A0A264VXY9_PRORE</name>
<comment type="caution">
    <text evidence="1">The sequence shown here is derived from an EMBL/GenBank/DDBJ whole genome shotgun (WGS) entry which is preliminary data.</text>
</comment>
<dbReference type="EMBL" id="NOWC01000002">
    <property type="protein sequence ID" value="OZS76208.1"/>
    <property type="molecule type" value="Genomic_DNA"/>
</dbReference>
<dbReference type="Proteomes" id="UP000216001">
    <property type="component" value="Unassembled WGS sequence"/>
</dbReference>
<protein>
    <recommendedName>
        <fullName evidence="3">Lipoprotein</fullName>
    </recommendedName>
</protein>
<dbReference type="PROSITE" id="PS51257">
    <property type="entry name" value="PROKAR_LIPOPROTEIN"/>
    <property type="match status" value="1"/>
</dbReference>
<evidence type="ECO:0000313" key="2">
    <source>
        <dbReference type="Proteomes" id="UP000216001"/>
    </source>
</evidence>
<evidence type="ECO:0000313" key="1">
    <source>
        <dbReference type="EMBL" id="OZS76208.1"/>
    </source>
</evidence>
<organism evidence="1 2">
    <name type="scientific">Providencia rettgeri</name>
    <dbReference type="NCBI Taxonomy" id="587"/>
    <lineage>
        <taxon>Bacteria</taxon>
        <taxon>Pseudomonadati</taxon>
        <taxon>Pseudomonadota</taxon>
        <taxon>Gammaproteobacteria</taxon>
        <taxon>Enterobacterales</taxon>
        <taxon>Morganellaceae</taxon>
        <taxon>Providencia</taxon>
    </lineage>
</organism>
<evidence type="ECO:0008006" key="3">
    <source>
        <dbReference type="Google" id="ProtNLM"/>
    </source>
</evidence>
<dbReference type="AlphaFoldDB" id="A0A264VXY9"/>
<dbReference type="STRING" id="587.RB151_031830"/>